<comment type="similarity">
    <text evidence="3">In the N-terminal section; belongs to the phytochrome family.</text>
</comment>
<keyword evidence="8" id="KW-0812">Transmembrane</keyword>
<dbReference type="PANTHER" id="PTHR45339">
    <property type="entry name" value="HYBRID SIGNAL TRANSDUCTION HISTIDINE KINASE J"/>
    <property type="match status" value="1"/>
</dbReference>
<dbReference type="InterPro" id="IPR003660">
    <property type="entry name" value="HAMP_dom"/>
</dbReference>
<keyword evidence="7" id="KW-0808">Transferase</keyword>
<dbReference type="CDD" id="cd17546">
    <property type="entry name" value="REC_hyHK_CKI1_RcsC-like"/>
    <property type="match status" value="1"/>
</dbReference>
<feature type="coiled-coil region" evidence="20">
    <location>
        <begin position="728"/>
        <end position="762"/>
    </location>
</feature>
<dbReference type="InterPro" id="IPR004358">
    <property type="entry name" value="Sig_transdc_His_kin-like_C"/>
</dbReference>
<feature type="modified residue" description="4-aspartylphosphate" evidence="19">
    <location>
        <position position="629"/>
    </location>
</feature>
<dbReference type="InterPro" id="IPR036097">
    <property type="entry name" value="HisK_dim/P_sf"/>
</dbReference>
<evidence type="ECO:0000256" key="14">
    <source>
        <dbReference type="ARBA" id="ARBA00023136"/>
    </source>
</evidence>
<dbReference type="SUPFAM" id="SSF52172">
    <property type="entry name" value="CheY-like"/>
    <property type="match status" value="2"/>
</dbReference>
<accession>A0A6C0NZR7</accession>
<dbReference type="Gene3D" id="3.30.565.10">
    <property type="entry name" value="Histidine kinase-like ATPase, C-terminal domain"/>
    <property type="match status" value="1"/>
</dbReference>
<organism evidence="25 26">
    <name type="scientific">Paenibacillus rhizovicinus</name>
    <dbReference type="NCBI Taxonomy" id="2704463"/>
    <lineage>
        <taxon>Bacteria</taxon>
        <taxon>Bacillati</taxon>
        <taxon>Bacillota</taxon>
        <taxon>Bacilli</taxon>
        <taxon>Bacillales</taxon>
        <taxon>Paenibacillaceae</taxon>
        <taxon>Paenibacillus</taxon>
    </lineage>
</organism>
<dbReference type="SUPFAM" id="SSF55874">
    <property type="entry name" value="ATPase domain of HSP90 chaperone/DNA topoisomerase II/histidine kinase"/>
    <property type="match status" value="1"/>
</dbReference>
<dbReference type="PANTHER" id="PTHR45339:SF1">
    <property type="entry name" value="HYBRID SIGNAL TRANSDUCTION HISTIDINE KINASE J"/>
    <property type="match status" value="1"/>
</dbReference>
<dbReference type="GO" id="GO:0005886">
    <property type="term" value="C:plasma membrane"/>
    <property type="evidence" value="ECO:0007669"/>
    <property type="project" value="UniProtKB-SubCell"/>
</dbReference>
<dbReference type="PROSITE" id="PS50110">
    <property type="entry name" value="RESPONSE_REGULATORY"/>
    <property type="match status" value="2"/>
</dbReference>
<evidence type="ECO:0000256" key="18">
    <source>
        <dbReference type="PROSITE-ProRule" id="PRU00110"/>
    </source>
</evidence>
<dbReference type="EC" id="2.7.13.3" evidence="4"/>
<dbReference type="Pfam" id="PF00672">
    <property type="entry name" value="HAMP"/>
    <property type="match status" value="1"/>
</dbReference>
<evidence type="ECO:0000259" key="22">
    <source>
        <dbReference type="PROSITE" id="PS50110"/>
    </source>
</evidence>
<dbReference type="Pfam" id="PF00512">
    <property type="entry name" value="HisKA"/>
    <property type="match status" value="1"/>
</dbReference>
<dbReference type="Gene3D" id="3.40.50.2300">
    <property type="match status" value="2"/>
</dbReference>
<dbReference type="InterPro" id="IPR036641">
    <property type="entry name" value="HPT_dom_sf"/>
</dbReference>
<dbReference type="PROSITE" id="PS50894">
    <property type="entry name" value="HPT"/>
    <property type="match status" value="1"/>
</dbReference>
<sequence>MHPKLQELISSAALTQSLFPEDSAITIFDLEQIVYYSPGQTFNMGLKPGMPLDLFKGLLPDKVVTLKKRIREEREKERYGVAIVSVGVPVFDDHGELIGVYLASQSTEKIGNTIANRLNKIGDVVKKVSAGDLTVDKLDIEIGDEIDSLSLSINRMIEDLVEQRTAEMKSKNALLREAKELAESASHAKGGFLANMSHEIRTPMNAIIGFNYLLQQTNLSDQQKNFVDKTITSARSLLTIINDILDFSKIEANKIELEQADFDLYEVLGNISSMISFSAYEKGLKLHFSIQHEVPQMLKGDSLRLNQILLNLSNNALKFTHDGEISVSVERVAGASDGVMLRFAVRDTGIGMTHEQQQRLFREFTQMDMSTTRKYGGTGLGLVISKNLVGLMDGTIEIESEPGEGSCFSFTARFKEATSPAFSGTAAFYRNFMNVLLVCDNPEMQIVLKNQLEQFQFVVSAANSARDAAELMKRQSGRYDLIIVDWNLGDADPIAFANRLRAAYGASMQVIVLVSAYHEPELQEKIASSAIEKVLYYPSSQSHLYNEINVLFQHKTPPKLKTIQDQDAAPGKFASIRQAAVLLVEDNEINQQVAQEILQEIVLRVDVAVNGEEAVGLVERNRYDAILMDLQMPVMDGYEATRKLRGMDRARNIPIIAMTADAMKGIKEKVMDAGMDAYISKPFEPVQLFSVLERAILMSKANQSARASAAGPPKSVKQWSVLQIDQAMERLNNNKRLYMQILEKFERNHAKAAEEIRHALADNDSKQAAMLAHTMKGVSTTIGASALADVAARLQNDLQHHQGAAAEALLADFQEKLDEVLLAIEKLLLVH</sequence>
<dbReference type="Gene3D" id="1.20.120.160">
    <property type="entry name" value="HPT domain"/>
    <property type="match status" value="1"/>
</dbReference>
<evidence type="ECO:0000256" key="3">
    <source>
        <dbReference type="ARBA" id="ARBA00006402"/>
    </source>
</evidence>
<keyword evidence="14" id="KW-0472">Membrane</keyword>
<evidence type="ECO:0000256" key="15">
    <source>
        <dbReference type="ARBA" id="ARBA00064003"/>
    </source>
</evidence>
<keyword evidence="6 19" id="KW-0597">Phosphoprotein</keyword>
<evidence type="ECO:0000256" key="13">
    <source>
        <dbReference type="ARBA" id="ARBA00023012"/>
    </source>
</evidence>
<dbReference type="RefSeq" id="WP_162640244.1">
    <property type="nucleotide sequence ID" value="NZ_CP048286.1"/>
</dbReference>
<dbReference type="AlphaFoldDB" id="A0A6C0NZR7"/>
<evidence type="ECO:0000259" key="24">
    <source>
        <dbReference type="PROSITE" id="PS50894"/>
    </source>
</evidence>
<comment type="subcellular location">
    <subcellularLocation>
        <location evidence="2">Cell membrane</location>
        <topology evidence="2">Multi-pass membrane protein</topology>
    </subcellularLocation>
</comment>
<comment type="subunit">
    <text evidence="15">At low DSF concentrations, interacts with RpfF.</text>
</comment>
<protein>
    <recommendedName>
        <fullName evidence="17">Circadian input-output histidine kinase CikA</fullName>
        <ecNumber evidence="4">2.7.13.3</ecNumber>
    </recommendedName>
    <alternativeName>
        <fullName evidence="16">Sensory/regulatory protein RpfC</fullName>
    </alternativeName>
</protein>
<evidence type="ECO:0000256" key="2">
    <source>
        <dbReference type="ARBA" id="ARBA00004651"/>
    </source>
</evidence>
<evidence type="ECO:0000256" key="1">
    <source>
        <dbReference type="ARBA" id="ARBA00000085"/>
    </source>
</evidence>
<keyword evidence="9" id="KW-0547">Nucleotide-binding</keyword>
<dbReference type="InterPro" id="IPR008207">
    <property type="entry name" value="Sig_transdc_His_kin_Hpt_dom"/>
</dbReference>
<evidence type="ECO:0000313" key="25">
    <source>
        <dbReference type="EMBL" id="QHW31436.1"/>
    </source>
</evidence>
<evidence type="ECO:0000256" key="8">
    <source>
        <dbReference type="ARBA" id="ARBA00022692"/>
    </source>
</evidence>
<keyword evidence="5" id="KW-1003">Cell membrane</keyword>
<dbReference type="FunFam" id="1.10.287.130:FF:000002">
    <property type="entry name" value="Two-component osmosensing histidine kinase"/>
    <property type="match status" value="1"/>
</dbReference>
<dbReference type="Pfam" id="PF01627">
    <property type="entry name" value="Hpt"/>
    <property type="match status" value="1"/>
</dbReference>
<dbReference type="SMART" id="SM00304">
    <property type="entry name" value="HAMP"/>
    <property type="match status" value="1"/>
</dbReference>
<comment type="catalytic activity">
    <reaction evidence="1">
        <text>ATP + protein L-histidine = ADP + protein N-phospho-L-histidine.</text>
        <dbReference type="EC" id="2.7.13.3"/>
    </reaction>
</comment>
<dbReference type="InterPro" id="IPR011006">
    <property type="entry name" value="CheY-like_superfamily"/>
</dbReference>
<dbReference type="CDD" id="cd16922">
    <property type="entry name" value="HATPase_EvgS-ArcB-TorS-like"/>
    <property type="match status" value="1"/>
</dbReference>
<keyword evidence="20" id="KW-0175">Coiled coil</keyword>
<dbReference type="GO" id="GO:0005524">
    <property type="term" value="F:ATP binding"/>
    <property type="evidence" value="ECO:0007669"/>
    <property type="project" value="UniProtKB-KW"/>
</dbReference>
<evidence type="ECO:0000256" key="12">
    <source>
        <dbReference type="ARBA" id="ARBA00022989"/>
    </source>
</evidence>
<dbReference type="SUPFAM" id="SSF47226">
    <property type="entry name" value="Histidine-containing phosphotransfer domain, HPT domain"/>
    <property type="match status" value="1"/>
</dbReference>
<dbReference type="PROSITE" id="PS50109">
    <property type="entry name" value="HIS_KIN"/>
    <property type="match status" value="1"/>
</dbReference>
<reference evidence="25 26" key="1">
    <citation type="submission" date="2020-02" db="EMBL/GenBank/DDBJ databases">
        <title>Paenibacillus sp. nov., isolated from rhizosphere soil of tomato.</title>
        <authorList>
            <person name="Weon H.-Y."/>
            <person name="Lee S.A."/>
        </authorList>
    </citation>
    <scope>NUCLEOTIDE SEQUENCE [LARGE SCALE GENOMIC DNA]</scope>
    <source>
        <strain evidence="25 26">14171R-81</strain>
    </source>
</reference>
<dbReference type="CDD" id="cd00082">
    <property type="entry name" value="HisKA"/>
    <property type="match status" value="1"/>
</dbReference>
<dbReference type="InterPro" id="IPR003594">
    <property type="entry name" value="HATPase_dom"/>
</dbReference>
<name>A0A6C0NZR7_9BACL</name>
<dbReference type="CDD" id="cd00156">
    <property type="entry name" value="REC"/>
    <property type="match status" value="1"/>
</dbReference>
<feature type="modified residue" description="Phosphohistidine" evidence="18">
    <location>
        <position position="773"/>
    </location>
</feature>
<feature type="domain" description="Response regulatory" evidence="22">
    <location>
        <begin position="434"/>
        <end position="552"/>
    </location>
</feature>
<evidence type="ECO:0000256" key="10">
    <source>
        <dbReference type="ARBA" id="ARBA00022777"/>
    </source>
</evidence>
<evidence type="ECO:0000256" key="17">
    <source>
        <dbReference type="ARBA" id="ARBA00074306"/>
    </source>
</evidence>
<dbReference type="Proteomes" id="UP000479114">
    <property type="component" value="Chromosome"/>
</dbReference>
<evidence type="ECO:0000259" key="23">
    <source>
        <dbReference type="PROSITE" id="PS50885"/>
    </source>
</evidence>
<evidence type="ECO:0000256" key="7">
    <source>
        <dbReference type="ARBA" id="ARBA00022679"/>
    </source>
</evidence>
<feature type="modified residue" description="4-aspartylphosphate" evidence="19">
    <location>
        <position position="485"/>
    </location>
</feature>
<dbReference type="PRINTS" id="PR00344">
    <property type="entry name" value="BCTRLSENSOR"/>
</dbReference>
<dbReference type="InterPro" id="IPR003661">
    <property type="entry name" value="HisK_dim/P_dom"/>
</dbReference>
<evidence type="ECO:0000313" key="26">
    <source>
        <dbReference type="Proteomes" id="UP000479114"/>
    </source>
</evidence>
<keyword evidence="26" id="KW-1185">Reference proteome</keyword>
<gene>
    <name evidence="25" type="ORF">GZH47_11680</name>
</gene>
<dbReference type="EMBL" id="CP048286">
    <property type="protein sequence ID" value="QHW31436.1"/>
    <property type="molecule type" value="Genomic_DNA"/>
</dbReference>
<dbReference type="InterPro" id="IPR036890">
    <property type="entry name" value="HATPase_C_sf"/>
</dbReference>
<dbReference type="SMART" id="SM00387">
    <property type="entry name" value="HATPase_c"/>
    <property type="match status" value="1"/>
</dbReference>
<dbReference type="FunFam" id="3.30.565.10:FF:000010">
    <property type="entry name" value="Sensor histidine kinase RcsC"/>
    <property type="match status" value="1"/>
</dbReference>
<evidence type="ECO:0000256" key="4">
    <source>
        <dbReference type="ARBA" id="ARBA00012438"/>
    </source>
</evidence>
<evidence type="ECO:0000256" key="20">
    <source>
        <dbReference type="SAM" id="Coils"/>
    </source>
</evidence>
<dbReference type="PROSITE" id="PS50885">
    <property type="entry name" value="HAMP"/>
    <property type="match status" value="1"/>
</dbReference>
<evidence type="ECO:0000256" key="11">
    <source>
        <dbReference type="ARBA" id="ARBA00022840"/>
    </source>
</evidence>
<evidence type="ECO:0000259" key="21">
    <source>
        <dbReference type="PROSITE" id="PS50109"/>
    </source>
</evidence>
<keyword evidence="10" id="KW-0418">Kinase</keyword>
<evidence type="ECO:0000256" key="16">
    <source>
        <dbReference type="ARBA" id="ARBA00068150"/>
    </source>
</evidence>
<feature type="domain" description="HAMP" evidence="23">
    <location>
        <begin position="112"/>
        <end position="165"/>
    </location>
</feature>
<dbReference type="SUPFAM" id="SSF47384">
    <property type="entry name" value="Homodimeric domain of signal transducing histidine kinase"/>
    <property type="match status" value="1"/>
</dbReference>
<dbReference type="InterPro" id="IPR001789">
    <property type="entry name" value="Sig_transdc_resp-reg_receiver"/>
</dbReference>
<keyword evidence="13" id="KW-0902">Two-component regulatory system</keyword>
<dbReference type="Pfam" id="PF00072">
    <property type="entry name" value="Response_reg"/>
    <property type="match status" value="2"/>
</dbReference>
<keyword evidence="12" id="KW-1133">Transmembrane helix</keyword>
<dbReference type="GO" id="GO:0000155">
    <property type="term" value="F:phosphorelay sensor kinase activity"/>
    <property type="evidence" value="ECO:0007669"/>
    <property type="project" value="InterPro"/>
</dbReference>
<dbReference type="SUPFAM" id="SSF158472">
    <property type="entry name" value="HAMP domain-like"/>
    <property type="match status" value="1"/>
</dbReference>
<evidence type="ECO:0000256" key="5">
    <source>
        <dbReference type="ARBA" id="ARBA00022475"/>
    </source>
</evidence>
<proteinExistence type="inferred from homology"/>
<evidence type="ECO:0000256" key="19">
    <source>
        <dbReference type="PROSITE-ProRule" id="PRU00169"/>
    </source>
</evidence>
<dbReference type="Pfam" id="PF02518">
    <property type="entry name" value="HATPase_c"/>
    <property type="match status" value="1"/>
</dbReference>
<evidence type="ECO:0000256" key="6">
    <source>
        <dbReference type="ARBA" id="ARBA00022553"/>
    </source>
</evidence>
<feature type="domain" description="Response regulatory" evidence="22">
    <location>
        <begin position="580"/>
        <end position="696"/>
    </location>
</feature>
<dbReference type="KEGG" id="prz:GZH47_11680"/>
<feature type="domain" description="Histidine kinase" evidence="21">
    <location>
        <begin position="195"/>
        <end position="416"/>
    </location>
</feature>
<dbReference type="SMART" id="SM00388">
    <property type="entry name" value="HisKA"/>
    <property type="match status" value="1"/>
</dbReference>
<evidence type="ECO:0000256" key="9">
    <source>
        <dbReference type="ARBA" id="ARBA00022741"/>
    </source>
</evidence>
<keyword evidence="11" id="KW-0067">ATP-binding</keyword>
<dbReference type="SMART" id="SM00448">
    <property type="entry name" value="REC"/>
    <property type="match status" value="2"/>
</dbReference>
<dbReference type="Gene3D" id="1.10.287.130">
    <property type="match status" value="1"/>
</dbReference>
<dbReference type="Gene3D" id="6.10.340.10">
    <property type="match status" value="1"/>
</dbReference>
<dbReference type="CDD" id="cd06225">
    <property type="entry name" value="HAMP"/>
    <property type="match status" value="1"/>
</dbReference>
<dbReference type="InterPro" id="IPR005467">
    <property type="entry name" value="His_kinase_dom"/>
</dbReference>
<feature type="domain" description="HPt" evidence="24">
    <location>
        <begin position="734"/>
        <end position="831"/>
    </location>
</feature>